<dbReference type="Proteomes" id="UP000245609">
    <property type="component" value="Unassembled WGS sequence"/>
</dbReference>
<sequence length="211" mass="24152">MSSTGQIGEDTADSMLEVDFDEVRGELLLENKDLENPSEAESEKPKYYELSDSQVKKANEYILKSCESNSNYKKPSDLLIENRTQFFSGSWENLIKHHNNPSRTSVKKYNLILTSETIYDTDSQQSLYDCILNFLEKPKTEIDTETTLKQKNKLFVNQPAAFIAAKTMYFGLTGSVLSFKQLVLAKGDFNVETVWKSNSGFQREILKLTWL</sequence>
<organism evidence="1 2">
    <name type="scientific">Smittium megazygosporum</name>
    <dbReference type="NCBI Taxonomy" id="133381"/>
    <lineage>
        <taxon>Eukaryota</taxon>
        <taxon>Fungi</taxon>
        <taxon>Fungi incertae sedis</taxon>
        <taxon>Zoopagomycota</taxon>
        <taxon>Kickxellomycotina</taxon>
        <taxon>Harpellomycetes</taxon>
        <taxon>Harpellales</taxon>
        <taxon>Legeriomycetaceae</taxon>
        <taxon>Smittium</taxon>
    </lineage>
</organism>
<proteinExistence type="predicted"/>
<accession>A0A2T9ZBS6</accession>
<protein>
    <submittedName>
        <fullName evidence="1">Uncharacterized protein</fullName>
    </submittedName>
</protein>
<keyword evidence="2" id="KW-1185">Reference proteome</keyword>
<dbReference type="Gene3D" id="3.40.50.150">
    <property type="entry name" value="Vaccinia Virus protein VP39"/>
    <property type="match status" value="1"/>
</dbReference>
<evidence type="ECO:0000313" key="1">
    <source>
        <dbReference type="EMBL" id="PVV02025.1"/>
    </source>
</evidence>
<name>A0A2T9ZBS6_9FUNG</name>
<gene>
    <name evidence="1" type="ORF">BB560_003532</name>
</gene>
<dbReference type="InterPro" id="IPR029063">
    <property type="entry name" value="SAM-dependent_MTases_sf"/>
</dbReference>
<comment type="caution">
    <text evidence="1">The sequence shown here is derived from an EMBL/GenBank/DDBJ whole genome shotgun (WGS) entry which is preliminary data.</text>
</comment>
<evidence type="ECO:0000313" key="2">
    <source>
        <dbReference type="Proteomes" id="UP000245609"/>
    </source>
</evidence>
<dbReference type="OrthoDB" id="1723750at2759"/>
<dbReference type="AlphaFoldDB" id="A0A2T9ZBS6"/>
<dbReference type="EMBL" id="MBFS01000649">
    <property type="protein sequence ID" value="PVV02025.1"/>
    <property type="molecule type" value="Genomic_DNA"/>
</dbReference>
<dbReference type="STRING" id="133381.A0A2T9ZBS6"/>
<reference evidence="1 2" key="1">
    <citation type="journal article" date="2018" name="MBio">
        <title>Comparative Genomics Reveals the Core Gene Toolbox for the Fungus-Insect Symbiosis.</title>
        <authorList>
            <person name="Wang Y."/>
            <person name="Stata M."/>
            <person name="Wang W."/>
            <person name="Stajich J.E."/>
            <person name="White M.M."/>
            <person name="Moncalvo J.M."/>
        </authorList>
    </citation>
    <scope>NUCLEOTIDE SEQUENCE [LARGE SCALE GENOMIC DNA]</scope>
    <source>
        <strain evidence="1 2">SC-DP-2</strain>
    </source>
</reference>